<dbReference type="InterPro" id="IPR011032">
    <property type="entry name" value="GroES-like_sf"/>
</dbReference>
<evidence type="ECO:0000259" key="5">
    <source>
        <dbReference type="SMART" id="SM00829"/>
    </source>
</evidence>
<dbReference type="SUPFAM" id="SSF51735">
    <property type="entry name" value="NAD(P)-binding Rossmann-fold domains"/>
    <property type="match status" value="1"/>
</dbReference>
<feature type="domain" description="Enoyl reductase (ER)" evidence="5">
    <location>
        <begin position="14"/>
        <end position="366"/>
    </location>
</feature>
<dbReference type="PROSITE" id="PS00059">
    <property type="entry name" value="ADH_ZINC"/>
    <property type="match status" value="1"/>
</dbReference>
<evidence type="ECO:0000256" key="2">
    <source>
        <dbReference type="ARBA" id="ARBA00022833"/>
    </source>
</evidence>
<dbReference type="InterPro" id="IPR002328">
    <property type="entry name" value="ADH_Zn_CS"/>
</dbReference>
<dbReference type="SUPFAM" id="SSF50129">
    <property type="entry name" value="GroES-like"/>
    <property type="match status" value="1"/>
</dbReference>
<dbReference type="EMBL" id="JAUTXT010000010">
    <property type="protein sequence ID" value="KAK3676315.1"/>
    <property type="molecule type" value="Genomic_DNA"/>
</dbReference>
<evidence type="ECO:0000313" key="7">
    <source>
        <dbReference type="Proteomes" id="UP001274830"/>
    </source>
</evidence>
<dbReference type="Gene3D" id="3.40.50.720">
    <property type="entry name" value="NAD(P)-binding Rossmann-like Domain"/>
    <property type="match status" value="1"/>
</dbReference>
<dbReference type="GO" id="GO:0046294">
    <property type="term" value="P:formaldehyde catabolic process"/>
    <property type="evidence" value="ECO:0007669"/>
    <property type="project" value="TreeGrafter"/>
</dbReference>
<dbReference type="Pfam" id="PF08240">
    <property type="entry name" value="ADH_N"/>
    <property type="match status" value="1"/>
</dbReference>
<dbReference type="SMART" id="SM00829">
    <property type="entry name" value="PKS_ER"/>
    <property type="match status" value="1"/>
</dbReference>
<dbReference type="Proteomes" id="UP001274830">
    <property type="component" value="Unassembled WGS sequence"/>
</dbReference>
<keyword evidence="2" id="KW-0862">Zinc</keyword>
<evidence type="ECO:0000256" key="4">
    <source>
        <dbReference type="ARBA" id="ARBA00023027"/>
    </source>
</evidence>
<dbReference type="InterPro" id="IPR020843">
    <property type="entry name" value="ER"/>
</dbReference>
<dbReference type="AlphaFoldDB" id="A0AAE0WR78"/>
<evidence type="ECO:0000313" key="6">
    <source>
        <dbReference type="EMBL" id="KAK3676315.1"/>
    </source>
</evidence>
<proteinExistence type="predicted"/>
<dbReference type="InterPro" id="IPR013154">
    <property type="entry name" value="ADH-like_N"/>
</dbReference>
<evidence type="ECO:0000256" key="3">
    <source>
        <dbReference type="ARBA" id="ARBA00023002"/>
    </source>
</evidence>
<dbReference type="Gene3D" id="3.90.180.10">
    <property type="entry name" value="Medium-chain alcohol dehydrogenases, catalytic domain"/>
    <property type="match status" value="1"/>
</dbReference>
<dbReference type="InterPro" id="IPR036291">
    <property type="entry name" value="NAD(P)-bd_dom_sf"/>
</dbReference>
<organism evidence="6 7">
    <name type="scientific">Recurvomyces mirabilis</name>
    <dbReference type="NCBI Taxonomy" id="574656"/>
    <lineage>
        <taxon>Eukaryota</taxon>
        <taxon>Fungi</taxon>
        <taxon>Dikarya</taxon>
        <taxon>Ascomycota</taxon>
        <taxon>Pezizomycotina</taxon>
        <taxon>Dothideomycetes</taxon>
        <taxon>Dothideomycetidae</taxon>
        <taxon>Mycosphaerellales</taxon>
        <taxon>Teratosphaeriaceae</taxon>
        <taxon>Recurvomyces</taxon>
    </lineage>
</organism>
<reference evidence="6" key="1">
    <citation type="submission" date="2023-07" db="EMBL/GenBank/DDBJ databases">
        <title>Black Yeasts Isolated from many extreme environments.</title>
        <authorList>
            <person name="Coleine C."/>
            <person name="Stajich J.E."/>
            <person name="Selbmann L."/>
        </authorList>
    </citation>
    <scope>NUCLEOTIDE SEQUENCE</scope>
    <source>
        <strain evidence="6">CCFEE 5485</strain>
    </source>
</reference>
<keyword evidence="3" id="KW-0560">Oxidoreductase</keyword>
<keyword evidence="7" id="KW-1185">Reference proteome</keyword>
<gene>
    <name evidence="6" type="ORF">LTR78_003589</name>
</gene>
<dbReference type="GO" id="GO:0005829">
    <property type="term" value="C:cytosol"/>
    <property type="evidence" value="ECO:0007669"/>
    <property type="project" value="TreeGrafter"/>
</dbReference>
<dbReference type="PANTHER" id="PTHR43880:SF12">
    <property type="entry name" value="ALCOHOL DEHYDROGENASE CLASS-3"/>
    <property type="match status" value="1"/>
</dbReference>
<keyword evidence="4" id="KW-0520">NAD</keyword>
<protein>
    <recommendedName>
        <fullName evidence="5">Enoyl reductase (ER) domain-containing protein</fullName>
    </recommendedName>
</protein>
<accession>A0AAE0WR78</accession>
<sequence>MTDQDIKTEAWVARADNKLNLETVTYLPPGPKEVLVSIIAASVCHSDVRAAQGTFHLKPPLILGHEGSGYVQAVGSEVTYVKPGNAVVLAYSSCGECRRCQAGKAAYCLDLFGLNFSGRREDGVNPVKDAMGEGVNGLFFGQSSMARVALVRERSCVKISTLCSKDELRMFAALGCGVQTGAGAMMNVAKPTEGSRIVVFGGGAVGLSAIAAARPTKPECLVLVDNSSVKLNMIPKELLEGVTVLDSSTLPHEDLVSKLKSLTLDGNEAVATAAYECLDKMGMVMNIGGSATAQPKYAVERNLVNGLTIRGTHQGDSVPRDMIPKLIEMWREGKFPFDKLLTPFRFEGLKHAMAEMHAGRAIKAILYT</sequence>
<evidence type="ECO:0000256" key="1">
    <source>
        <dbReference type="ARBA" id="ARBA00022723"/>
    </source>
</evidence>
<dbReference type="PANTHER" id="PTHR43880">
    <property type="entry name" value="ALCOHOL DEHYDROGENASE"/>
    <property type="match status" value="1"/>
</dbReference>
<dbReference type="GO" id="GO:0051903">
    <property type="term" value="F:S-(hydroxymethyl)glutathione dehydrogenase [NAD(P)+] activity"/>
    <property type="evidence" value="ECO:0007669"/>
    <property type="project" value="TreeGrafter"/>
</dbReference>
<comment type="caution">
    <text evidence="6">The sequence shown here is derived from an EMBL/GenBank/DDBJ whole genome shotgun (WGS) entry which is preliminary data.</text>
</comment>
<name>A0AAE0WR78_9PEZI</name>
<keyword evidence="1" id="KW-0479">Metal-binding</keyword>
<dbReference type="GO" id="GO:0008270">
    <property type="term" value="F:zinc ion binding"/>
    <property type="evidence" value="ECO:0007669"/>
    <property type="project" value="InterPro"/>
</dbReference>